<sequence>MVFEDFVIPAVDLKNGRCVQLVQGNPQNEIVSLPDPLHVALSWVEQGARVLHVIDLDGALWGSSANTSIIASIIEECDVDVQVGGGVRTIEHASELLELGAARVIVGTAAFESPQFLDALVHEWGGDSVMVALDARGGKVCTHGWTRCTETRVEEAGLWAQRAGAGSILFTNIDTEGLLRGVSTEPVRRLAGTVSIPVVASGGVSTLDDLMQLNKAGAAAAVVGSALYTGRLSLRGAMAALENQHE</sequence>
<comment type="catalytic activity">
    <reaction evidence="1 12 14">
        <text>1-(5-phospho-beta-D-ribosyl)-5-[(5-phospho-beta-D-ribosylamino)methylideneamino]imidazole-4-carboxamide = 5-[(5-phospho-1-deoxy-D-ribulos-1-ylimino)methylamino]-1-(5-phospho-beta-D-ribosyl)imidazole-4-carboxamide</text>
        <dbReference type="Rhea" id="RHEA:15469"/>
        <dbReference type="ChEBI" id="CHEBI:58435"/>
        <dbReference type="ChEBI" id="CHEBI:58525"/>
        <dbReference type="EC" id="5.3.1.16"/>
    </reaction>
</comment>
<organism evidence="15 16">
    <name type="scientific">Methermicoccus shengliensis</name>
    <dbReference type="NCBI Taxonomy" id="660064"/>
    <lineage>
        <taxon>Archaea</taxon>
        <taxon>Methanobacteriati</taxon>
        <taxon>Methanobacteriota</taxon>
        <taxon>Stenosarchaea group</taxon>
        <taxon>Methanomicrobia</taxon>
        <taxon>Methanosarcinales</taxon>
        <taxon>Methermicoccaceae</taxon>
        <taxon>Methermicoccus</taxon>
    </lineage>
</organism>
<keyword evidence="7 12" id="KW-0963">Cytoplasm</keyword>
<evidence type="ECO:0000313" key="15">
    <source>
        <dbReference type="EMBL" id="HIH69972.1"/>
    </source>
</evidence>
<evidence type="ECO:0000256" key="2">
    <source>
        <dbReference type="ARBA" id="ARBA00004496"/>
    </source>
</evidence>
<dbReference type="HAMAP" id="MF_01014">
    <property type="entry name" value="HisA"/>
    <property type="match status" value="1"/>
</dbReference>
<dbReference type="GO" id="GO:0000105">
    <property type="term" value="P:L-histidine biosynthetic process"/>
    <property type="evidence" value="ECO:0007669"/>
    <property type="project" value="UniProtKB-UniRule"/>
</dbReference>
<protein>
    <recommendedName>
        <fullName evidence="6 12">1-(5-phosphoribosyl)-5-[(5-phosphoribosylamino)methylideneamino] imidazole-4-carboxamide isomerase</fullName>
        <ecNumber evidence="5 12">5.3.1.16</ecNumber>
    </recommendedName>
    <alternativeName>
        <fullName evidence="11 12">Phosphoribosylformimino-5-aminoimidazole carboxamide ribotide isomerase</fullName>
    </alternativeName>
</protein>
<evidence type="ECO:0000256" key="9">
    <source>
        <dbReference type="ARBA" id="ARBA00023102"/>
    </source>
</evidence>
<evidence type="ECO:0000256" key="10">
    <source>
        <dbReference type="ARBA" id="ARBA00023235"/>
    </source>
</evidence>
<dbReference type="NCBIfam" id="NF010112">
    <property type="entry name" value="PRK13585.1"/>
    <property type="match status" value="1"/>
</dbReference>
<dbReference type="PANTHER" id="PTHR43090:SF7">
    <property type="entry name" value="1-(5-PHOSPHORIBOSYL)-5-[(5-PHOSPHORIBOSYLAMINO)METHYLIDENEAMINO] IMIDAZOLE-4-CARBOXAMIDE ISOMERASE"/>
    <property type="match status" value="1"/>
</dbReference>
<dbReference type="InterPro" id="IPR011060">
    <property type="entry name" value="RibuloseP-bd_barrel"/>
</dbReference>
<keyword evidence="8 12" id="KW-0028">Amino-acid biosynthesis</keyword>
<comment type="subcellular location">
    <subcellularLocation>
        <location evidence="2 12 14">Cytoplasm</location>
    </subcellularLocation>
</comment>
<keyword evidence="10 12" id="KW-0413">Isomerase</keyword>
<dbReference type="FunFam" id="3.20.20.70:FF:000009">
    <property type="entry name" value="1-(5-phosphoribosyl)-5-[(5-phosphoribosylamino)methylideneamino] imidazole-4-carboxamide isomerase"/>
    <property type="match status" value="1"/>
</dbReference>
<dbReference type="AlphaFoldDB" id="A0A832RXW5"/>
<evidence type="ECO:0000256" key="14">
    <source>
        <dbReference type="RuleBase" id="RU003658"/>
    </source>
</evidence>
<proteinExistence type="inferred from homology"/>
<dbReference type="InterPro" id="IPR013785">
    <property type="entry name" value="Aldolase_TIM"/>
</dbReference>
<evidence type="ECO:0000256" key="13">
    <source>
        <dbReference type="RuleBase" id="RU003657"/>
    </source>
</evidence>
<evidence type="ECO:0000256" key="12">
    <source>
        <dbReference type="HAMAP-Rule" id="MF_01014"/>
    </source>
</evidence>
<dbReference type="SUPFAM" id="SSF51366">
    <property type="entry name" value="Ribulose-phoshate binding barrel"/>
    <property type="match status" value="1"/>
</dbReference>
<dbReference type="GO" id="GO:0003949">
    <property type="term" value="F:1-(5-phosphoribosyl)-5-[(5-phosphoribosylamino)methylideneamino]imidazole-4-carboxamide isomerase activity"/>
    <property type="evidence" value="ECO:0007669"/>
    <property type="project" value="UniProtKB-UniRule"/>
</dbReference>
<dbReference type="Proteomes" id="UP000600363">
    <property type="component" value="Unassembled WGS sequence"/>
</dbReference>
<dbReference type="RefSeq" id="WP_042686346.1">
    <property type="nucleotide sequence ID" value="NZ_DUIH01000017.1"/>
</dbReference>
<dbReference type="InterPro" id="IPR006062">
    <property type="entry name" value="His_biosynth"/>
</dbReference>
<comment type="pathway">
    <text evidence="3 12 14">Amino-acid biosynthesis; L-histidine biosynthesis; L-histidine from 5-phospho-alpha-D-ribose 1-diphosphate: step 4/9.</text>
</comment>
<comment type="similarity">
    <text evidence="4 12 13">Belongs to the HisA/HisF family.</text>
</comment>
<dbReference type="PANTHER" id="PTHR43090">
    <property type="entry name" value="1-(5-PHOSPHORIBOSYL)-5-[(5-PHOSPHORIBOSYLAMINO)METHYLIDENEAMINO] IMIDAZOLE-4-CARBOXAMIDE ISOMERASE"/>
    <property type="match status" value="1"/>
</dbReference>
<evidence type="ECO:0000256" key="8">
    <source>
        <dbReference type="ARBA" id="ARBA00022605"/>
    </source>
</evidence>
<dbReference type="InterPro" id="IPR023016">
    <property type="entry name" value="HisA/PriA"/>
</dbReference>
<comment type="caution">
    <text evidence="15">The sequence shown here is derived from an EMBL/GenBank/DDBJ whole genome shotgun (WGS) entry which is preliminary data.</text>
</comment>
<dbReference type="InterPro" id="IPR044524">
    <property type="entry name" value="Isoase_HisA-like"/>
</dbReference>
<dbReference type="Gene3D" id="3.20.20.70">
    <property type="entry name" value="Aldolase class I"/>
    <property type="match status" value="1"/>
</dbReference>
<dbReference type="NCBIfam" id="TIGR00007">
    <property type="entry name" value="1-(5-phosphoribosyl)-5-[(5-phosphoribosylamino)methylideneamino]imidazole-4-carboxamide isomerase"/>
    <property type="match status" value="1"/>
</dbReference>
<dbReference type="GO" id="GO:0000162">
    <property type="term" value="P:L-tryptophan biosynthetic process"/>
    <property type="evidence" value="ECO:0007669"/>
    <property type="project" value="TreeGrafter"/>
</dbReference>
<dbReference type="CDD" id="cd04732">
    <property type="entry name" value="HisA"/>
    <property type="match status" value="1"/>
</dbReference>
<dbReference type="InterPro" id="IPR006063">
    <property type="entry name" value="HisA_bact_arch"/>
</dbReference>
<evidence type="ECO:0000313" key="16">
    <source>
        <dbReference type="Proteomes" id="UP000600363"/>
    </source>
</evidence>
<dbReference type="GO" id="GO:0005737">
    <property type="term" value="C:cytoplasm"/>
    <property type="evidence" value="ECO:0007669"/>
    <property type="project" value="UniProtKB-SubCell"/>
</dbReference>
<name>A0A832RXW5_9EURY</name>
<gene>
    <name evidence="12" type="primary">hisA</name>
    <name evidence="15" type="ORF">HA299_05110</name>
</gene>
<dbReference type="EMBL" id="DUIH01000017">
    <property type="protein sequence ID" value="HIH69972.1"/>
    <property type="molecule type" value="Genomic_DNA"/>
</dbReference>
<evidence type="ECO:0000256" key="11">
    <source>
        <dbReference type="ARBA" id="ARBA00030547"/>
    </source>
</evidence>
<dbReference type="Pfam" id="PF00977">
    <property type="entry name" value="His_biosynth"/>
    <property type="match status" value="1"/>
</dbReference>
<feature type="active site" description="Proton acceptor" evidence="12">
    <location>
        <position position="12"/>
    </location>
</feature>
<evidence type="ECO:0000256" key="4">
    <source>
        <dbReference type="ARBA" id="ARBA00009667"/>
    </source>
</evidence>
<accession>A0A832RXW5</accession>
<evidence type="ECO:0000256" key="6">
    <source>
        <dbReference type="ARBA" id="ARBA00018464"/>
    </source>
</evidence>
<feature type="active site" description="Proton donor" evidence="12">
    <location>
        <position position="134"/>
    </location>
</feature>
<evidence type="ECO:0000256" key="7">
    <source>
        <dbReference type="ARBA" id="ARBA00022490"/>
    </source>
</evidence>
<dbReference type="EC" id="5.3.1.16" evidence="5 12"/>
<evidence type="ECO:0000256" key="1">
    <source>
        <dbReference type="ARBA" id="ARBA00000901"/>
    </source>
</evidence>
<keyword evidence="9 12" id="KW-0368">Histidine biosynthesis</keyword>
<reference evidence="15" key="1">
    <citation type="journal article" date="2020" name="bioRxiv">
        <title>A rank-normalized archaeal taxonomy based on genome phylogeny resolves widespread incomplete and uneven classifications.</title>
        <authorList>
            <person name="Rinke C."/>
            <person name="Chuvochina M."/>
            <person name="Mussig A.J."/>
            <person name="Chaumeil P.-A."/>
            <person name="Waite D.W."/>
            <person name="Whitman W.B."/>
            <person name="Parks D.H."/>
            <person name="Hugenholtz P."/>
        </authorList>
    </citation>
    <scope>NUCLEOTIDE SEQUENCE</scope>
    <source>
        <strain evidence="15">UBA12518</strain>
    </source>
</reference>
<dbReference type="UniPathway" id="UPA00031">
    <property type="reaction ID" value="UER00009"/>
</dbReference>
<evidence type="ECO:0000256" key="5">
    <source>
        <dbReference type="ARBA" id="ARBA00012550"/>
    </source>
</evidence>
<evidence type="ECO:0000256" key="3">
    <source>
        <dbReference type="ARBA" id="ARBA00005133"/>
    </source>
</evidence>